<dbReference type="SMART" id="SM00487">
    <property type="entry name" value="DEXDc"/>
    <property type="match status" value="1"/>
</dbReference>
<dbReference type="AlphaFoldDB" id="A0A0K0EJ74"/>
<dbReference type="InterPro" id="IPR027417">
    <property type="entry name" value="P-loop_NTPase"/>
</dbReference>
<dbReference type="Pfam" id="PF00271">
    <property type="entry name" value="Helicase_C"/>
    <property type="match status" value="1"/>
</dbReference>
<dbReference type="InterPro" id="IPR001650">
    <property type="entry name" value="Helicase_C-like"/>
</dbReference>
<dbReference type="SMART" id="SM00490">
    <property type="entry name" value="HELICc"/>
    <property type="match status" value="1"/>
</dbReference>
<keyword evidence="4" id="KW-0067">ATP-binding</keyword>
<dbReference type="Pfam" id="PF08148">
    <property type="entry name" value="DSHCT"/>
    <property type="match status" value="1"/>
</dbReference>
<feature type="domain" description="Helicase C-terminal" evidence="8">
    <location>
        <begin position="716"/>
        <end position="920"/>
    </location>
</feature>
<evidence type="ECO:0000256" key="6">
    <source>
        <dbReference type="SAM" id="MobiDB-lite"/>
    </source>
</evidence>
<dbReference type="Gene3D" id="3.40.50.300">
    <property type="entry name" value="P-loop containing nucleotide triphosphate hydrolases"/>
    <property type="match status" value="2"/>
</dbReference>
<keyword evidence="9" id="KW-1185">Reference proteome</keyword>
<evidence type="ECO:0000256" key="4">
    <source>
        <dbReference type="ARBA" id="ARBA00022840"/>
    </source>
</evidence>
<evidence type="ECO:0000256" key="2">
    <source>
        <dbReference type="ARBA" id="ARBA00022801"/>
    </source>
</evidence>
<dbReference type="PROSITE" id="PS51192">
    <property type="entry name" value="HELICASE_ATP_BIND_1"/>
    <property type="match status" value="1"/>
</dbReference>
<dbReference type="PANTHER" id="PTHR12131">
    <property type="entry name" value="ATP-DEPENDENT RNA AND DNA HELICASE"/>
    <property type="match status" value="1"/>
</dbReference>
<dbReference type="Gene3D" id="1.10.3380.30">
    <property type="match status" value="1"/>
</dbReference>
<dbReference type="GO" id="GO:0003724">
    <property type="term" value="F:RNA helicase activity"/>
    <property type="evidence" value="ECO:0007669"/>
    <property type="project" value="UniProtKB-EC"/>
</dbReference>
<dbReference type="InterPro" id="IPR014001">
    <property type="entry name" value="Helicase_ATP-bd"/>
</dbReference>
<dbReference type="Pfam" id="PF00270">
    <property type="entry name" value="DEAD"/>
    <property type="match status" value="1"/>
</dbReference>
<dbReference type="GO" id="GO:0003676">
    <property type="term" value="F:nucleic acid binding"/>
    <property type="evidence" value="ECO:0007669"/>
    <property type="project" value="InterPro"/>
</dbReference>
<dbReference type="Proteomes" id="UP000035681">
    <property type="component" value="Unplaced"/>
</dbReference>
<feature type="compositionally biased region" description="Basic and acidic residues" evidence="6">
    <location>
        <begin position="656"/>
        <end position="665"/>
    </location>
</feature>
<dbReference type="GO" id="GO:0055087">
    <property type="term" value="C:Ski complex"/>
    <property type="evidence" value="ECO:0007669"/>
    <property type="project" value="TreeGrafter"/>
</dbReference>
<dbReference type="GO" id="GO:0070478">
    <property type="term" value="P:nuclear-transcribed mRNA catabolic process, 3'-5' exonucleolytic nonsense-mediated decay"/>
    <property type="evidence" value="ECO:0007669"/>
    <property type="project" value="TreeGrafter"/>
</dbReference>
<keyword evidence="1" id="KW-0547">Nucleotide-binding</keyword>
<evidence type="ECO:0000259" key="8">
    <source>
        <dbReference type="PROSITE" id="PS51194"/>
    </source>
</evidence>
<dbReference type="PANTHER" id="PTHR12131:SF1">
    <property type="entry name" value="ATP-DEPENDENT RNA HELICASE SUPV3L1, MITOCHONDRIAL-RELATED"/>
    <property type="match status" value="1"/>
</dbReference>
<dbReference type="InterPro" id="IPR012961">
    <property type="entry name" value="Ski2/MTR4_C"/>
</dbReference>
<keyword evidence="3" id="KW-0347">Helicase</keyword>
<evidence type="ECO:0000313" key="11">
    <source>
        <dbReference type="WBParaSite" id="TCONS_00010492.p1"/>
    </source>
</evidence>
<dbReference type="InterPro" id="IPR011545">
    <property type="entry name" value="DEAD/DEAH_box_helicase_dom"/>
</dbReference>
<dbReference type="WBParaSite" id="TCONS_00010492.p1">
    <property type="protein sequence ID" value="TCONS_00010492.p1"/>
    <property type="gene ID" value="XLOC_003688"/>
</dbReference>
<dbReference type="GO" id="GO:0005524">
    <property type="term" value="F:ATP binding"/>
    <property type="evidence" value="ECO:0007669"/>
    <property type="project" value="UniProtKB-KW"/>
</dbReference>
<dbReference type="PROSITE" id="PS51194">
    <property type="entry name" value="HELICASE_CTER"/>
    <property type="match status" value="1"/>
</dbReference>
<name>A0A0K0EJ74_STRER</name>
<proteinExistence type="predicted"/>
<dbReference type="InterPro" id="IPR050699">
    <property type="entry name" value="RNA-DNA_Helicase"/>
</dbReference>
<dbReference type="SMART" id="SM01142">
    <property type="entry name" value="DSHCT"/>
    <property type="match status" value="1"/>
</dbReference>
<keyword evidence="2" id="KW-0378">Hydrolase</keyword>
<evidence type="ECO:0000256" key="5">
    <source>
        <dbReference type="ARBA" id="ARBA00047984"/>
    </source>
</evidence>
<feature type="region of interest" description="Disordered" evidence="6">
    <location>
        <begin position="655"/>
        <end position="682"/>
    </location>
</feature>
<feature type="domain" description="Helicase ATP-binding" evidence="7">
    <location>
        <begin position="449"/>
        <end position="605"/>
    </location>
</feature>
<protein>
    <submittedName>
        <fullName evidence="10 11">Helicase ATP-binding domain-containing protein</fullName>
    </submittedName>
</protein>
<accession>A0A0K0EJ74</accession>
<dbReference type="GO" id="GO:0016787">
    <property type="term" value="F:hydrolase activity"/>
    <property type="evidence" value="ECO:0007669"/>
    <property type="project" value="UniProtKB-KW"/>
</dbReference>
<evidence type="ECO:0000259" key="7">
    <source>
        <dbReference type="PROSITE" id="PS51192"/>
    </source>
</evidence>
<evidence type="ECO:0000313" key="9">
    <source>
        <dbReference type="Proteomes" id="UP000035681"/>
    </source>
</evidence>
<evidence type="ECO:0000313" key="10">
    <source>
        <dbReference type="WBParaSite" id="SSTP_0000952300.1"/>
    </source>
</evidence>
<dbReference type="STRING" id="6248.A0A0K0EJ74"/>
<evidence type="ECO:0000256" key="1">
    <source>
        <dbReference type="ARBA" id="ARBA00022741"/>
    </source>
</evidence>
<sequence>MPRMYAYAYASSTSMIIDHIVNMKEVKICSTKEELISQLPSFLTKKEVLEKGDEDHPEYSPDTTENFQKIFDFFQKERCDRIGKSLATFEKGHLIRRYIKKFDNDMRSSDEDSYLKASSDIDKRFNEKYKDKIKDLEEYCKIYYKSRLLHEMLLDQFMPKCERKVVVSGGKGNENGSHICLASYYCKELDVKDCYYEYTLPDFDFKKTVQHINQTFLNDVIYDSSNNKEIIDENSGIVCNLKNKDNSKNKMNMFYNNYSNLNLELEVLFNNDKVDFDLKFTSNDLFTNDINKYWEKDETKLSGDLSNEDLKISIQKILNSYSSDSVTSNGDDYKIKVESDDDWISEDEDETEIIEINNEKNIQTITNDVDKEKYKENDKEIKSQSHFINIMPVKIEKPSQGFHTQIIKSEYLMAHTISRQVTEEYFEKIDKQFFAPYKFELDLFQKQACVSIANNENVFVSAHTSAGKTLIAEFACRFHTHACQKVFYTSPIKALSNQKYNDFRGIFNDVGLVTGDTQINKEAEIIIVTTEILQSMLYNDSQMLNDLACVIFDEVHYINNAQRGHVWEEVLIMLPKEVKVVMLSATVPNYIEFSDWVGRVLNDKVVCITTLYRPVQLKHQVYVEAHNKQEKNFITIMVGDNKNLNYTGYAKMNNELNDKGSDEKGNNSTKKGPPIKSQYQNKSKQVANRVISNLYQANGPNSLGSYDGTHRNLYSTLIRYLHFPPNGEKKTPMVIFVFSRKQCDNYVAMLHNVDLTTSEEKFHITTIFKNAKSFLDEKNLDLPQITFVEESCQRGIAMHHSGMLPFLKEIVEIAFSRGYVKVLFATETFAMGINMPTKTVIFDDIKKFDNSNKRLLTPTEYTQMAGRAGRRGLDKAGHVIILAKNKKLPDIEDLRKIMTGKSVTLSSKFKITNEMVLNVFQRECRSIRDFITNSFAESDTLRFVENIDDQIKELNGMLEEIRNDRCAPCDKDENYSTRCLVQNFATLIKARQDYNRLVLEISPLQQIGIGRVIVVDVPEYQLNHILGIVVGRSNDDVNLIVITHEDEGYDRKKEFNIGDIRLEKDNLSLHTLLMSAYYNGAEYINEKYCILKKNELRYMSNVPIKNIVSLLKLQFKANDVRELMDSINLKSKNKNASSQRNIDNVKLKLQQLSEKLTKTNFDPSLILKPVSIKNSDYSYYLDIINNCKYELMNKKYPCFECSEGWKHYENAVKEYFINDRLQMINNKMNVETLEVYEEYINKVKALKKLEFLENASRHEEDNEANTIISFKGRSACRMGSYQVLITEIIYRGLIKNKSPEYIAAMIAIIASEGDREFNENKECDENLERAPIEELEEIQSVFKMVHDHINEAFIYYQTPNNDLIETYSPSMMEVAYLWMKGVSLSDIMKIHTIPEGNIVRNLRKIWDLFNGMKKVLEHMGSKDEATKLDEMSKQMARGIVFSASLYTTGGEDDKKKQV</sequence>
<organism evidence="10">
    <name type="scientific">Strongyloides stercoralis</name>
    <name type="common">Threadworm</name>
    <dbReference type="NCBI Taxonomy" id="6248"/>
    <lineage>
        <taxon>Eukaryota</taxon>
        <taxon>Metazoa</taxon>
        <taxon>Ecdysozoa</taxon>
        <taxon>Nematoda</taxon>
        <taxon>Chromadorea</taxon>
        <taxon>Rhabditida</taxon>
        <taxon>Tylenchina</taxon>
        <taxon>Panagrolaimomorpha</taxon>
        <taxon>Strongyloidoidea</taxon>
        <taxon>Strongyloididae</taxon>
        <taxon>Strongyloides</taxon>
    </lineage>
</organism>
<evidence type="ECO:0000256" key="3">
    <source>
        <dbReference type="ARBA" id="ARBA00022806"/>
    </source>
</evidence>
<dbReference type="SUPFAM" id="SSF52540">
    <property type="entry name" value="P-loop containing nucleoside triphosphate hydrolases"/>
    <property type="match status" value="1"/>
</dbReference>
<dbReference type="FunFam" id="3.40.50.300:FF:000190">
    <property type="entry name" value="ATP-dependent RNA helicase"/>
    <property type="match status" value="1"/>
</dbReference>
<dbReference type="CDD" id="cd18795">
    <property type="entry name" value="SF2_C_Ski2"/>
    <property type="match status" value="1"/>
</dbReference>
<comment type="catalytic activity">
    <reaction evidence="5">
        <text>ATP + H2O = ADP + phosphate + H(+)</text>
        <dbReference type="Rhea" id="RHEA:13065"/>
        <dbReference type="ChEBI" id="CHEBI:15377"/>
        <dbReference type="ChEBI" id="CHEBI:15378"/>
        <dbReference type="ChEBI" id="CHEBI:30616"/>
        <dbReference type="ChEBI" id="CHEBI:43474"/>
        <dbReference type="ChEBI" id="CHEBI:456216"/>
        <dbReference type="EC" id="3.6.4.13"/>
    </reaction>
</comment>
<reference evidence="10" key="1">
    <citation type="submission" date="2015-08" db="UniProtKB">
        <authorList>
            <consortium name="WormBaseParasite"/>
        </authorList>
    </citation>
    <scope>IDENTIFICATION</scope>
</reference>
<dbReference type="WBParaSite" id="SSTP_0000952300.1">
    <property type="protein sequence ID" value="SSTP_0000952300.1"/>
    <property type="gene ID" value="SSTP_0000952300"/>
</dbReference>